<dbReference type="Proteomes" id="UP001173465">
    <property type="component" value="Unassembled WGS sequence"/>
</dbReference>
<reference evidence="2" key="2">
    <citation type="journal article" date="2022" name="Sci. Total Environ.">
        <title>Prevalence, transmission, and molecular epidemiology of tet(X)-positive bacteria among humans, animals, and environmental niches in China: An epidemiological, and genomic-based study.</title>
        <authorList>
            <person name="Dong N."/>
            <person name="Zeng Y."/>
            <person name="Cai C."/>
            <person name="Sun C."/>
            <person name="Lu J."/>
            <person name="Liu C."/>
            <person name="Zhou H."/>
            <person name="Sun Q."/>
            <person name="Shu L."/>
            <person name="Wang H."/>
            <person name="Wang Y."/>
            <person name="Wang S."/>
            <person name="Wu C."/>
            <person name="Chan E.W."/>
            <person name="Chen G."/>
            <person name="Shen Z."/>
            <person name="Chen S."/>
            <person name="Zhang R."/>
        </authorList>
    </citation>
    <scope>NUCLEOTIDE SEQUENCE</scope>
    <source>
        <strain evidence="2">DF46-2-2</strain>
    </source>
</reference>
<gene>
    <name evidence="2" type="ORF">HX099_10700</name>
</gene>
<reference evidence="2" key="1">
    <citation type="submission" date="2020-06" db="EMBL/GenBank/DDBJ databases">
        <authorList>
            <person name="Dong N."/>
        </authorList>
    </citation>
    <scope>NUCLEOTIDE SEQUENCE</scope>
    <source>
        <strain evidence="2">DF46-2-2</strain>
    </source>
</reference>
<dbReference type="InterPro" id="IPR036388">
    <property type="entry name" value="WH-like_DNA-bd_sf"/>
</dbReference>
<organism evidence="2 3">
    <name type="scientific">Thiopseudomonas alkaliphila</name>
    <dbReference type="NCBI Taxonomy" id="1697053"/>
    <lineage>
        <taxon>Bacteria</taxon>
        <taxon>Pseudomonadati</taxon>
        <taxon>Pseudomonadota</taxon>
        <taxon>Gammaproteobacteria</taxon>
        <taxon>Pseudomonadales</taxon>
        <taxon>Pseudomonadaceae</taxon>
        <taxon>Thiopseudomonas</taxon>
    </lineage>
</organism>
<sequence>MEKHEIVIGDFKGLPGSNLTDQQLKALLYMANEYSAKEAAREMAISPRTVEKHVNLAKEKLGGKRSVTGVCVEAMARGIIAKLCLTLAVGAWLVPSESQPTNRIARVTITRHAPRQAITQPLQLT</sequence>
<dbReference type="InterPro" id="IPR000792">
    <property type="entry name" value="Tscrpt_reg_LuxR_C"/>
</dbReference>
<evidence type="ECO:0000313" key="2">
    <source>
        <dbReference type="EMBL" id="MDM1697122.1"/>
    </source>
</evidence>
<dbReference type="EMBL" id="JACANB010000008">
    <property type="protein sequence ID" value="MDM1697122.1"/>
    <property type="molecule type" value="Genomic_DNA"/>
</dbReference>
<dbReference type="AlphaFoldDB" id="A0AAW7DXH9"/>
<dbReference type="SMART" id="SM00421">
    <property type="entry name" value="HTH_LUXR"/>
    <property type="match status" value="1"/>
</dbReference>
<dbReference type="InterPro" id="IPR016032">
    <property type="entry name" value="Sig_transdc_resp-reg_C-effctor"/>
</dbReference>
<dbReference type="GO" id="GO:0003677">
    <property type="term" value="F:DNA binding"/>
    <property type="evidence" value="ECO:0007669"/>
    <property type="project" value="InterPro"/>
</dbReference>
<dbReference type="Pfam" id="PF00196">
    <property type="entry name" value="GerE"/>
    <property type="match status" value="1"/>
</dbReference>
<dbReference type="GO" id="GO:0006355">
    <property type="term" value="P:regulation of DNA-templated transcription"/>
    <property type="evidence" value="ECO:0007669"/>
    <property type="project" value="InterPro"/>
</dbReference>
<protein>
    <submittedName>
        <fullName evidence="2">Helix-turn-helix domain-containing protein</fullName>
    </submittedName>
</protein>
<proteinExistence type="predicted"/>
<dbReference type="RefSeq" id="WP_286594386.1">
    <property type="nucleotide sequence ID" value="NZ_JACANB010000008.1"/>
</dbReference>
<accession>A0AAW7DXH9</accession>
<evidence type="ECO:0000259" key="1">
    <source>
        <dbReference type="SMART" id="SM00421"/>
    </source>
</evidence>
<name>A0AAW7DXH9_9GAMM</name>
<comment type="caution">
    <text evidence="2">The sequence shown here is derived from an EMBL/GenBank/DDBJ whole genome shotgun (WGS) entry which is preliminary data.</text>
</comment>
<evidence type="ECO:0000313" key="3">
    <source>
        <dbReference type="Proteomes" id="UP001173465"/>
    </source>
</evidence>
<dbReference type="SUPFAM" id="SSF46894">
    <property type="entry name" value="C-terminal effector domain of the bipartite response regulators"/>
    <property type="match status" value="1"/>
</dbReference>
<dbReference type="Gene3D" id="1.10.10.10">
    <property type="entry name" value="Winged helix-like DNA-binding domain superfamily/Winged helix DNA-binding domain"/>
    <property type="match status" value="1"/>
</dbReference>
<feature type="domain" description="HTH luxR-type" evidence="1">
    <location>
        <begin position="16"/>
        <end position="73"/>
    </location>
</feature>